<dbReference type="InterPro" id="IPR050515">
    <property type="entry name" value="Beta-lactam/transpept"/>
</dbReference>
<dbReference type="Proteomes" id="UP000651977">
    <property type="component" value="Unassembled WGS sequence"/>
</dbReference>
<comment type="catalytic activity">
    <reaction evidence="14">
        <text>Preferential cleavage: (Ac)2-L-Lys-D-Ala-|-D-Ala. Also transpeptidation of peptidyl-alanyl moieties that are N-acyl substituents of D-alanine.</text>
        <dbReference type="EC" id="3.4.16.4"/>
    </reaction>
</comment>
<feature type="transmembrane region" description="Helical" evidence="14">
    <location>
        <begin position="21"/>
        <end position="43"/>
    </location>
</feature>
<evidence type="ECO:0000256" key="2">
    <source>
        <dbReference type="ARBA" id="ARBA00004236"/>
    </source>
</evidence>
<comment type="pathway">
    <text evidence="14">Cell wall biogenesis; peptidoglycan biosynthesis.</text>
</comment>
<evidence type="ECO:0000256" key="8">
    <source>
        <dbReference type="ARBA" id="ARBA00022801"/>
    </source>
</evidence>
<comment type="caution">
    <text evidence="14">Lacks conserved residue(s) required for the propagation of feature annotation.</text>
</comment>
<evidence type="ECO:0000256" key="13">
    <source>
        <dbReference type="ARBA" id="ARBA00023316"/>
    </source>
</evidence>
<dbReference type="InterPro" id="IPR001460">
    <property type="entry name" value="PCN-bd_Tpept"/>
</dbReference>
<dbReference type="PANTHER" id="PTHR30627:SF2">
    <property type="entry name" value="PEPTIDOGLYCAN D,D-TRANSPEPTIDASE MRDA"/>
    <property type="match status" value="1"/>
</dbReference>
<evidence type="ECO:0000256" key="4">
    <source>
        <dbReference type="ARBA" id="ARBA00022519"/>
    </source>
</evidence>
<dbReference type="SUPFAM" id="SSF56519">
    <property type="entry name" value="Penicillin binding protein dimerisation domain"/>
    <property type="match status" value="1"/>
</dbReference>
<dbReference type="InterPro" id="IPR036138">
    <property type="entry name" value="PBP_dimer_sf"/>
</dbReference>
<keyword evidence="3 14" id="KW-1003">Cell membrane</keyword>
<evidence type="ECO:0000256" key="1">
    <source>
        <dbReference type="ARBA" id="ARBA00004167"/>
    </source>
</evidence>
<evidence type="ECO:0000256" key="9">
    <source>
        <dbReference type="ARBA" id="ARBA00022960"/>
    </source>
</evidence>
<comment type="caution">
    <text evidence="18">The sequence shown here is derived from an EMBL/GenBank/DDBJ whole genome shotgun (WGS) entry which is preliminary data.</text>
</comment>
<evidence type="ECO:0000256" key="6">
    <source>
        <dbReference type="ARBA" id="ARBA00022670"/>
    </source>
</evidence>
<dbReference type="Pfam" id="PF00905">
    <property type="entry name" value="Transpeptidase"/>
    <property type="match status" value="1"/>
</dbReference>
<dbReference type="Gene3D" id="3.90.1310.10">
    <property type="entry name" value="Penicillin-binding protein 2a (Domain 2)"/>
    <property type="match status" value="1"/>
</dbReference>
<dbReference type="NCBIfam" id="TIGR03423">
    <property type="entry name" value="pbp2_mrdA"/>
    <property type="match status" value="1"/>
</dbReference>
<evidence type="ECO:0000256" key="12">
    <source>
        <dbReference type="ARBA" id="ARBA00023136"/>
    </source>
</evidence>
<protein>
    <recommendedName>
        <fullName evidence="14">Peptidoglycan D,D-transpeptidase MrdA</fullName>
        <ecNumber evidence="14">3.4.16.4</ecNumber>
    </recommendedName>
    <alternativeName>
        <fullName evidence="14">Penicillin-binding protein 2</fullName>
        <shortName evidence="14">PBP-2</shortName>
    </alternativeName>
</protein>
<evidence type="ECO:0000259" key="17">
    <source>
        <dbReference type="Pfam" id="PF03717"/>
    </source>
</evidence>
<accession>A0ABQ1HY27</accession>
<proteinExistence type="inferred from homology"/>
<dbReference type="Gene3D" id="3.40.710.10">
    <property type="entry name" value="DD-peptidase/beta-lactamase superfamily"/>
    <property type="match status" value="1"/>
</dbReference>
<keyword evidence="12 14" id="KW-0472">Membrane</keyword>
<keyword evidence="13 14" id="KW-0961">Cell wall biogenesis/degradation</keyword>
<keyword evidence="15" id="KW-0175">Coiled coil</keyword>
<reference evidence="19" key="1">
    <citation type="journal article" date="2019" name="Int. J. Syst. Evol. Microbiol.">
        <title>The Global Catalogue of Microorganisms (GCM) 10K type strain sequencing project: providing services to taxonomists for standard genome sequencing and annotation.</title>
        <authorList>
            <consortium name="The Broad Institute Genomics Platform"/>
            <consortium name="The Broad Institute Genome Sequencing Center for Infectious Disease"/>
            <person name="Wu L."/>
            <person name="Ma J."/>
        </authorList>
    </citation>
    <scope>NUCLEOTIDE SEQUENCE [LARGE SCALE GENOMIC DNA]</scope>
    <source>
        <strain evidence="19">CGMCC 1.10131</strain>
    </source>
</reference>
<keyword evidence="19" id="KW-1185">Reference proteome</keyword>
<evidence type="ECO:0000256" key="3">
    <source>
        <dbReference type="ARBA" id="ARBA00022475"/>
    </source>
</evidence>
<evidence type="ECO:0000313" key="19">
    <source>
        <dbReference type="Proteomes" id="UP000651977"/>
    </source>
</evidence>
<dbReference type="RefSeq" id="WP_055732295.1">
    <property type="nucleotide sequence ID" value="NZ_BMDY01000004.1"/>
</dbReference>
<comment type="function">
    <text evidence="14">Catalyzes cross-linking of the peptidoglycan cell wall.</text>
</comment>
<keyword evidence="4 14" id="KW-0997">Cell inner membrane</keyword>
<keyword evidence="7 14" id="KW-0812">Transmembrane</keyword>
<dbReference type="InterPro" id="IPR005311">
    <property type="entry name" value="PBP_dimer"/>
</dbReference>
<dbReference type="HAMAP" id="MF_02081">
    <property type="entry name" value="MrdA_transpept"/>
    <property type="match status" value="1"/>
</dbReference>
<feature type="domain" description="Penicillin-binding protein dimerisation" evidence="17">
    <location>
        <begin position="66"/>
        <end position="240"/>
    </location>
</feature>
<dbReference type="EC" id="3.4.16.4" evidence="14"/>
<name>A0ABQ1HY27_9ALTE</name>
<evidence type="ECO:0000256" key="14">
    <source>
        <dbReference type="HAMAP-Rule" id="MF_02081"/>
    </source>
</evidence>
<evidence type="ECO:0000256" key="10">
    <source>
        <dbReference type="ARBA" id="ARBA00022984"/>
    </source>
</evidence>
<sequence>MARKRVALRDHSAESRLFNRRAVVSIVGTFALICVLLGNLYYLQFEQHETYTTRSNDNRIKVLPLAPPRGLIYDRNGVLLAENRPNFSLEIIPENVEDLDNMLLELSQLLELSEADIERFQQNRKHTRRFKPVVLKSQLSEKQVAMFSVQQHKFHGASIDASLIRYYPYGDSLTHLLGYVARINAKDLQRLNEENKLAEYEATRTIGKQGIERYYEEILHGNVGYQEVEVNNRGRIIRTMKIVPPIPGKDLYLNVDIRLQLEAQRLLDGRRGSVVLLDAQTSGVLAMVSSPSYDPNLFVNGISSKNYNKLLNSSDRPLINRATKGVYPPASTVKPQLAVMGLELGKITTQQRIWDPGWFQIPNTKRRFRDWKRWGHGWVDVYKAIEQSVDTYFYKLAYETGIDEIHAYMSKFGFGKYTGIDIHEESRANMPSREWKRARYRQPWWQGDTISVGIGQGYWTTTPLQLAQATNILANRGKIITPRILKSVGDANSYIGLPPQVQPPIELNNDNNWQVALDGMYGVINKSNGTARKAFKDTPYIAAGKSGTAQVVSIAEDEEYDAESLKEKHRDNAMFVAFAPFEKPEVVASVVVENAGGGSSNAAPVLRELFDSYFATKGIQ</sequence>
<keyword evidence="10 14" id="KW-0573">Peptidoglycan synthesis</keyword>
<evidence type="ECO:0000256" key="15">
    <source>
        <dbReference type="SAM" id="Coils"/>
    </source>
</evidence>
<evidence type="ECO:0000256" key="11">
    <source>
        <dbReference type="ARBA" id="ARBA00022989"/>
    </source>
</evidence>
<feature type="coiled-coil region" evidence="15">
    <location>
        <begin position="96"/>
        <end position="123"/>
    </location>
</feature>
<evidence type="ECO:0000259" key="16">
    <source>
        <dbReference type="Pfam" id="PF00905"/>
    </source>
</evidence>
<dbReference type="EMBL" id="BMDY01000004">
    <property type="protein sequence ID" value="GGA97757.1"/>
    <property type="molecule type" value="Genomic_DNA"/>
</dbReference>
<dbReference type="PANTHER" id="PTHR30627">
    <property type="entry name" value="PEPTIDOGLYCAN D,D-TRANSPEPTIDASE"/>
    <property type="match status" value="1"/>
</dbReference>
<evidence type="ECO:0000256" key="5">
    <source>
        <dbReference type="ARBA" id="ARBA00022645"/>
    </source>
</evidence>
<dbReference type="Pfam" id="PF03717">
    <property type="entry name" value="PBP_dimer"/>
    <property type="match status" value="1"/>
</dbReference>
<dbReference type="InterPro" id="IPR017790">
    <property type="entry name" value="Penicillin-binding_protein_2"/>
</dbReference>
<keyword evidence="11 14" id="KW-1133">Transmembrane helix</keyword>
<dbReference type="InterPro" id="IPR012338">
    <property type="entry name" value="Beta-lactam/transpept-like"/>
</dbReference>
<keyword evidence="6 14" id="KW-0645">Protease</keyword>
<keyword evidence="5 14" id="KW-0121">Carboxypeptidase</keyword>
<feature type="domain" description="Penicillin-binding protein transpeptidase" evidence="16">
    <location>
        <begin position="272"/>
        <end position="610"/>
    </location>
</feature>
<dbReference type="SUPFAM" id="SSF56601">
    <property type="entry name" value="beta-lactamase/transpeptidase-like"/>
    <property type="match status" value="1"/>
</dbReference>
<comment type="subcellular location">
    <subcellularLocation>
        <location evidence="14">Cell inner membrane</location>
        <topology evidence="14">Single-pass membrane protein</topology>
    </subcellularLocation>
    <subcellularLocation>
        <location evidence="2">Cell membrane</location>
    </subcellularLocation>
    <subcellularLocation>
        <location evidence="1">Membrane</location>
        <topology evidence="1">Single-pass membrane protein</topology>
    </subcellularLocation>
</comment>
<gene>
    <name evidence="14" type="primary">mrdA</name>
    <name evidence="18" type="ORF">GCM10007414_08400</name>
</gene>
<comment type="similarity">
    <text evidence="14">Belongs to the transpeptidase family. MrdA subfamily.</text>
</comment>
<evidence type="ECO:0000313" key="18">
    <source>
        <dbReference type="EMBL" id="GGA97757.1"/>
    </source>
</evidence>
<keyword evidence="9 14" id="KW-0133">Cell shape</keyword>
<dbReference type="Gene3D" id="3.30.1390.30">
    <property type="entry name" value="Penicillin-binding protein 2a, domain 3"/>
    <property type="match status" value="1"/>
</dbReference>
<organism evidence="18 19">
    <name type="scientific">Agarivorans gilvus</name>
    <dbReference type="NCBI Taxonomy" id="680279"/>
    <lineage>
        <taxon>Bacteria</taxon>
        <taxon>Pseudomonadati</taxon>
        <taxon>Pseudomonadota</taxon>
        <taxon>Gammaproteobacteria</taxon>
        <taxon>Alteromonadales</taxon>
        <taxon>Alteromonadaceae</taxon>
        <taxon>Agarivorans</taxon>
    </lineage>
</organism>
<feature type="active site" description="Acyl-ester intermediate" evidence="14">
    <location>
        <position position="331"/>
    </location>
</feature>
<keyword evidence="8 14" id="KW-0378">Hydrolase</keyword>
<evidence type="ECO:0000256" key="7">
    <source>
        <dbReference type="ARBA" id="ARBA00022692"/>
    </source>
</evidence>